<dbReference type="PANTHER" id="PTHR13337:SF2">
    <property type="entry name" value="SUCCINATE DEHYDROGENASE [UBIQUINONE] CYTOCHROME B SMALL SUBUNIT, MITOCHONDRIAL"/>
    <property type="match status" value="1"/>
</dbReference>
<evidence type="ECO:0000256" key="3">
    <source>
        <dbReference type="ARBA" id="ARBA00022448"/>
    </source>
</evidence>
<evidence type="ECO:0000256" key="10">
    <source>
        <dbReference type="PIRSR" id="PIRSR607992-1"/>
    </source>
</evidence>
<feature type="transmembrane region" description="Helical" evidence="12">
    <location>
        <begin position="127"/>
        <end position="146"/>
    </location>
</feature>
<evidence type="ECO:0000313" key="13">
    <source>
        <dbReference type="EMBL" id="JAC23001.1"/>
    </source>
</evidence>
<feature type="binding site" evidence="10">
    <location>
        <position position="114"/>
    </location>
    <ligand>
        <name>a ubiquinone</name>
        <dbReference type="ChEBI" id="CHEBI:16389"/>
        <note>ligand shared with IP/SDHB</note>
    </ligand>
</feature>
<evidence type="ECO:0000256" key="12">
    <source>
        <dbReference type="RuleBase" id="RU364031"/>
    </source>
</evidence>
<keyword evidence="6 12" id="KW-0809">Transit peptide</keyword>
<dbReference type="GO" id="GO:0005743">
    <property type="term" value="C:mitochondrial inner membrane"/>
    <property type="evidence" value="ECO:0007669"/>
    <property type="project" value="UniProtKB-SubCell"/>
</dbReference>
<sequence>MATSMLRLAVCRGTSASSFQARAYFSTVVKKQMPLVSSMPQKLAPYKPQITTVRLASADTNYVWIWKAERILAASMLAIVPGAFIFPNPVMDCLLAISATVHMHWGIETIVVDYVRPALFGSVIPKIAVGGVYALSIAALTGLLYFNFTDVGLVKAIQLLWTL</sequence>
<feature type="binding site" description="axial binding residue" evidence="11">
    <location>
        <position position="102"/>
    </location>
    <ligand>
        <name>heme b</name>
        <dbReference type="ChEBI" id="CHEBI:60344"/>
        <note>ligand shared with SDHC</note>
    </ligand>
    <ligandPart>
        <name>Fe</name>
        <dbReference type="ChEBI" id="CHEBI:18248"/>
    </ligandPart>
</feature>
<keyword evidence="8 12" id="KW-0496">Mitochondrion</keyword>
<accession>A0A023FMM1</accession>
<protein>
    <recommendedName>
        <fullName evidence="12">Succinate dehydrogenase [ubiquinone] cytochrome b small subunit</fullName>
    </recommendedName>
</protein>
<dbReference type="GO" id="GO:0006099">
    <property type="term" value="P:tricarboxylic acid cycle"/>
    <property type="evidence" value="ECO:0007669"/>
    <property type="project" value="UniProtKB-KW"/>
</dbReference>
<keyword evidence="12" id="KW-0349">Heme</keyword>
<proteinExistence type="evidence at transcript level"/>
<evidence type="ECO:0000256" key="8">
    <source>
        <dbReference type="ARBA" id="ARBA00023128"/>
    </source>
</evidence>
<organism evidence="13">
    <name type="scientific">Amblyomma cajennense</name>
    <name type="common">Cayenne tick</name>
    <name type="synonym">Acarus cajennensis</name>
    <dbReference type="NCBI Taxonomy" id="34607"/>
    <lineage>
        <taxon>Eukaryota</taxon>
        <taxon>Metazoa</taxon>
        <taxon>Ecdysozoa</taxon>
        <taxon>Arthropoda</taxon>
        <taxon>Chelicerata</taxon>
        <taxon>Arachnida</taxon>
        <taxon>Acari</taxon>
        <taxon>Parasitiformes</taxon>
        <taxon>Ixodida</taxon>
        <taxon>Ixodoidea</taxon>
        <taxon>Ixodidae</taxon>
        <taxon>Amblyomminae</taxon>
        <taxon>Amblyomma</taxon>
    </lineage>
</organism>
<comment type="function">
    <text evidence="12">Membrane-anchoring subunit of succinate dehydrogenase (SDH) that is involved in complex II of the mitochondrial electron transport chain and is responsible for transferring electrons from succinate to ubiquinone (coenzyme Q).</text>
</comment>
<evidence type="ECO:0000256" key="6">
    <source>
        <dbReference type="ARBA" id="ARBA00022946"/>
    </source>
</evidence>
<feature type="transmembrane region" description="Helical" evidence="12">
    <location>
        <begin position="71"/>
        <end position="88"/>
    </location>
</feature>
<keyword evidence="4 12" id="KW-0812">Transmembrane</keyword>
<dbReference type="Gene3D" id="1.20.1300.10">
    <property type="entry name" value="Fumarate reductase/succinate dehydrogenase, transmembrane subunit"/>
    <property type="match status" value="1"/>
</dbReference>
<evidence type="ECO:0000256" key="9">
    <source>
        <dbReference type="ARBA" id="ARBA00023136"/>
    </source>
</evidence>
<keyword evidence="12" id="KW-0249">Electron transport</keyword>
<evidence type="ECO:0000256" key="1">
    <source>
        <dbReference type="ARBA" id="ARBA00004448"/>
    </source>
</evidence>
<keyword evidence="11" id="KW-0408">Iron</keyword>
<dbReference type="CDD" id="cd03496">
    <property type="entry name" value="SQR_TypeC_CybS"/>
    <property type="match status" value="1"/>
</dbReference>
<evidence type="ECO:0000256" key="11">
    <source>
        <dbReference type="PIRSR" id="PIRSR607992-2"/>
    </source>
</evidence>
<comment type="similarity">
    <text evidence="2 12">Belongs to the CybS family.</text>
</comment>
<reference evidence="13" key="1">
    <citation type="submission" date="2014-03" db="EMBL/GenBank/DDBJ databases">
        <title>The sialotranscriptome of Amblyomma triste, Amblyomma parvum and Amblyomma cajennense ticks, uncovered by 454-based RNA-seq.</title>
        <authorList>
            <person name="Garcia G.R."/>
            <person name="Gardinassi L.G."/>
            <person name="Ribeiro J.M."/>
            <person name="Anatriello E."/>
            <person name="Ferreira B.R."/>
            <person name="Moreira H.N."/>
            <person name="Mafra C."/>
            <person name="Olegario M.M."/>
            <person name="Szabo P.J."/>
            <person name="Miranda-Santos I.K."/>
            <person name="Maruyama S.R."/>
        </authorList>
    </citation>
    <scope>NUCLEOTIDE SEQUENCE</scope>
    <source>
        <strain evidence="13">Uberlandia</strain>
        <tissue evidence="13">Salivary glands</tissue>
    </source>
</reference>
<evidence type="ECO:0000256" key="7">
    <source>
        <dbReference type="ARBA" id="ARBA00022989"/>
    </source>
</evidence>
<dbReference type="SUPFAM" id="SSF81343">
    <property type="entry name" value="Fumarate reductase respiratory complex transmembrane subunits"/>
    <property type="match status" value="1"/>
</dbReference>
<evidence type="ECO:0000256" key="5">
    <source>
        <dbReference type="ARBA" id="ARBA00022792"/>
    </source>
</evidence>
<dbReference type="PANTHER" id="PTHR13337">
    <property type="entry name" value="SUCCINATE DEHYDROGENASE"/>
    <property type="match status" value="1"/>
</dbReference>
<dbReference type="InterPro" id="IPR034804">
    <property type="entry name" value="SQR/QFR_C/D"/>
</dbReference>
<keyword evidence="7 12" id="KW-1133">Transmembrane helix</keyword>
<comment type="subcellular location">
    <subcellularLocation>
        <location evidence="1 12">Mitochondrion inner membrane</location>
        <topology evidence="1 12">Multi-pass membrane protein</topology>
    </subcellularLocation>
</comment>
<keyword evidence="5 12" id="KW-0999">Mitochondrion inner membrane</keyword>
<dbReference type="AlphaFoldDB" id="A0A023FMM1"/>
<comment type="caution">
    <text evidence="12">Lacks conserved residue(s) required for the propagation of feature annotation.</text>
</comment>
<dbReference type="GO" id="GO:0006121">
    <property type="term" value="P:mitochondrial electron transport, succinate to ubiquinone"/>
    <property type="evidence" value="ECO:0007669"/>
    <property type="project" value="TreeGrafter"/>
</dbReference>
<evidence type="ECO:0000256" key="2">
    <source>
        <dbReference type="ARBA" id="ARBA00007294"/>
    </source>
</evidence>
<evidence type="ECO:0000256" key="4">
    <source>
        <dbReference type="ARBA" id="ARBA00022692"/>
    </source>
</evidence>
<dbReference type="EMBL" id="GBBK01001481">
    <property type="protein sequence ID" value="JAC23001.1"/>
    <property type="molecule type" value="mRNA"/>
</dbReference>
<dbReference type="GO" id="GO:0046872">
    <property type="term" value="F:metal ion binding"/>
    <property type="evidence" value="ECO:0007669"/>
    <property type="project" value="UniProtKB-KW"/>
</dbReference>
<keyword evidence="13" id="KW-0830">Ubiquinone</keyword>
<keyword evidence="12" id="KW-0816">Tricarboxylic acid cycle</keyword>
<keyword evidence="9 12" id="KW-0472">Membrane</keyword>
<dbReference type="GO" id="GO:0048039">
    <property type="term" value="F:ubiquinone binding"/>
    <property type="evidence" value="ECO:0007669"/>
    <property type="project" value="TreeGrafter"/>
</dbReference>
<dbReference type="InterPro" id="IPR007992">
    <property type="entry name" value="CybS"/>
</dbReference>
<dbReference type="Pfam" id="PF05328">
    <property type="entry name" value="CybS"/>
    <property type="match status" value="1"/>
</dbReference>
<keyword evidence="11 12" id="KW-0479">Metal-binding</keyword>
<keyword evidence="3 12" id="KW-0813">Transport</keyword>
<name>A0A023FMM1_AMBCJ</name>
<dbReference type="GO" id="GO:0020037">
    <property type="term" value="F:heme binding"/>
    <property type="evidence" value="ECO:0007669"/>
    <property type="project" value="TreeGrafter"/>
</dbReference>